<dbReference type="InterPro" id="IPR015421">
    <property type="entry name" value="PyrdxlP-dep_Trfase_major"/>
</dbReference>
<dbReference type="Gene3D" id="3.90.1150.10">
    <property type="entry name" value="Aspartate Aminotransferase, domain 1"/>
    <property type="match status" value="1"/>
</dbReference>
<dbReference type="InterPro" id="IPR001917">
    <property type="entry name" value="Aminotrans_II_pyridoxalP_BS"/>
</dbReference>
<dbReference type="GO" id="GO:0009102">
    <property type="term" value="P:biotin biosynthetic process"/>
    <property type="evidence" value="ECO:0007669"/>
    <property type="project" value="TreeGrafter"/>
</dbReference>
<gene>
    <name evidence="8" type="ORF">G7034_04050</name>
</gene>
<dbReference type="RefSeq" id="WP_166399688.1">
    <property type="nucleotide sequence ID" value="NZ_JAANAS010000037.1"/>
</dbReference>
<proteinExistence type="inferred from homology"/>
<sequence>MRFPNSLNEKLKKRVESNLLRKLSQTSLTYDFTSNDYLGFNQLKEISEKATQLVEEHQLSFNGAGGSRLLSGNHSLYPLTEDYLTAHYKSLSSCIFNSGYTANLGLLSAIGLRNTIFLYDELVHASIRDGMQLSHAKAYKFQHNDASDLERLLTKFESDEIDVFVITEAVFSMDGDGPNLNRFLELCQAYKAYLIIDEAHSNGIFPLEDLLSEHDVKDVFARVVTFGKALGIEGAAVLGSEELTTYLVNFSRSLIYTTALSPIQVAKIYTAHQLLAEKKEELNWLKENISFFRSMCFQLRLDQYFVESFSQIQSCVIPGNDKVTEIAEKFQEREFHVKAIKSPTVPEGQERIRFCLRAYTNPSEMEAVLKLLKQWLV</sequence>
<keyword evidence="5 6" id="KW-0663">Pyridoxal phosphate</keyword>
<dbReference type="AlphaFoldDB" id="A0A967E660"/>
<dbReference type="InterPro" id="IPR015422">
    <property type="entry name" value="PyrdxlP-dep_Trfase_small"/>
</dbReference>
<dbReference type="PANTHER" id="PTHR13693:SF77">
    <property type="entry name" value="8-AMINO-7-OXONONANOATE SYNTHASE"/>
    <property type="match status" value="1"/>
</dbReference>
<evidence type="ECO:0000259" key="7">
    <source>
        <dbReference type="Pfam" id="PF00155"/>
    </source>
</evidence>
<comment type="cofactor">
    <cofactor evidence="1 6">
        <name>pyridoxal 5'-phosphate</name>
        <dbReference type="ChEBI" id="CHEBI:597326"/>
    </cofactor>
</comment>
<feature type="domain" description="Aminotransferase class I/classII large" evidence="7">
    <location>
        <begin position="31"/>
        <end position="370"/>
    </location>
</feature>
<evidence type="ECO:0000256" key="3">
    <source>
        <dbReference type="ARBA" id="ARBA00010008"/>
    </source>
</evidence>
<evidence type="ECO:0000256" key="2">
    <source>
        <dbReference type="ARBA" id="ARBA00005189"/>
    </source>
</evidence>
<dbReference type="Proteomes" id="UP000643701">
    <property type="component" value="Unassembled WGS sequence"/>
</dbReference>
<evidence type="ECO:0000256" key="1">
    <source>
        <dbReference type="ARBA" id="ARBA00001933"/>
    </source>
</evidence>
<dbReference type="InterPro" id="IPR050087">
    <property type="entry name" value="AON_synthase_class-II"/>
</dbReference>
<dbReference type="Gene3D" id="3.40.640.10">
    <property type="entry name" value="Type I PLP-dependent aspartate aminotransferase-like (Major domain)"/>
    <property type="match status" value="1"/>
</dbReference>
<dbReference type="PANTHER" id="PTHR13693">
    <property type="entry name" value="CLASS II AMINOTRANSFERASE/8-AMINO-7-OXONONANOATE SYNTHASE"/>
    <property type="match status" value="1"/>
</dbReference>
<evidence type="ECO:0000313" key="8">
    <source>
        <dbReference type="EMBL" id="NGZ89421.1"/>
    </source>
</evidence>
<comment type="caution">
    <text evidence="8">The sequence shown here is derived from an EMBL/GenBank/DDBJ whole genome shotgun (WGS) entry which is preliminary data.</text>
</comment>
<dbReference type="InterPro" id="IPR015424">
    <property type="entry name" value="PyrdxlP-dep_Trfase"/>
</dbReference>
<dbReference type="GO" id="GO:0008483">
    <property type="term" value="F:transaminase activity"/>
    <property type="evidence" value="ECO:0007669"/>
    <property type="project" value="UniProtKB-KW"/>
</dbReference>
<dbReference type="SUPFAM" id="SSF53383">
    <property type="entry name" value="PLP-dependent transferases"/>
    <property type="match status" value="1"/>
</dbReference>
<dbReference type="Pfam" id="PF00155">
    <property type="entry name" value="Aminotran_1_2"/>
    <property type="match status" value="1"/>
</dbReference>
<accession>A0A967E660</accession>
<dbReference type="InterPro" id="IPR004839">
    <property type="entry name" value="Aminotransferase_I/II_large"/>
</dbReference>
<dbReference type="GO" id="GO:0030170">
    <property type="term" value="F:pyridoxal phosphate binding"/>
    <property type="evidence" value="ECO:0007669"/>
    <property type="project" value="InterPro"/>
</dbReference>
<protein>
    <submittedName>
        <fullName evidence="8">Pyridoxal phosphate-dependent aminotransferase family protein</fullName>
    </submittedName>
</protein>
<comment type="similarity">
    <text evidence="3">Belongs to the class-II pyridoxal-phosphate-dependent aminotransferase family. BioF subfamily.</text>
</comment>
<keyword evidence="9" id="KW-1185">Reference proteome</keyword>
<reference evidence="8" key="1">
    <citation type="submission" date="2020-03" db="EMBL/GenBank/DDBJ databases">
        <title>Psychroflexus Maritimus sp. nov., isolate from marine sediment.</title>
        <authorList>
            <person name="Zhong Y.-L."/>
        </authorList>
    </citation>
    <scope>NUCLEOTIDE SEQUENCE</scope>
    <source>
        <strain evidence="8">C1</strain>
    </source>
</reference>
<evidence type="ECO:0000256" key="6">
    <source>
        <dbReference type="RuleBase" id="RU003693"/>
    </source>
</evidence>
<evidence type="ECO:0000313" key="9">
    <source>
        <dbReference type="Proteomes" id="UP000643701"/>
    </source>
</evidence>
<name>A0A967E660_9FLAO</name>
<dbReference type="EMBL" id="JAANAS010000037">
    <property type="protein sequence ID" value="NGZ89421.1"/>
    <property type="molecule type" value="Genomic_DNA"/>
</dbReference>
<keyword evidence="4" id="KW-0808">Transferase</keyword>
<evidence type="ECO:0000256" key="5">
    <source>
        <dbReference type="ARBA" id="ARBA00022898"/>
    </source>
</evidence>
<dbReference type="PROSITE" id="PS00599">
    <property type="entry name" value="AA_TRANSFER_CLASS_2"/>
    <property type="match status" value="1"/>
</dbReference>
<organism evidence="8 9">
    <name type="scientific">Psychroflexus maritimus</name>
    <dbReference type="NCBI Taxonomy" id="2714865"/>
    <lineage>
        <taxon>Bacteria</taxon>
        <taxon>Pseudomonadati</taxon>
        <taxon>Bacteroidota</taxon>
        <taxon>Flavobacteriia</taxon>
        <taxon>Flavobacteriales</taxon>
        <taxon>Flavobacteriaceae</taxon>
        <taxon>Psychroflexus</taxon>
    </lineage>
</organism>
<evidence type="ECO:0000256" key="4">
    <source>
        <dbReference type="ARBA" id="ARBA00022679"/>
    </source>
</evidence>
<keyword evidence="8" id="KW-0032">Aminotransferase</keyword>
<comment type="pathway">
    <text evidence="2">Lipid metabolism.</text>
</comment>